<protein>
    <submittedName>
        <fullName evidence="1">Uncharacterized protein</fullName>
    </submittedName>
</protein>
<organism evidence="1 2">
    <name type="scientific">Anaplasma phagocytophilum str. CRT53-1</name>
    <dbReference type="NCBI Taxonomy" id="1359157"/>
    <lineage>
        <taxon>Bacteria</taxon>
        <taxon>Pseudomonadati</taxon>
        <taxon>Pseudomonadota</taxon>
        <taxon>Alphaproteobacteria</taxon>
        <taxon>Rickettsiales</taxon>
        <taxon>Anaplasmataceae</taxon>
        <taxon>Anaplasma</taxon>
        <taxon>phagocytophilum group</taxon>
    </lineage>
</organism>
<reference evidence="1 2" key="1">
    <citation type="submission" date="2015-01" db="EMBL/GenBank/DDBJ databases">
        <title>Genome Sequencing of Rickettsiales.</title>
        <authorList>
            <person name="Daugherty S.C."/>
            <person name="Su Q."/>
            <person name="Abolude K."/>
            <person name="Beier-Sexton M."/>
            <person name="Carlyon J.A."/>
            <person name="Carter R."/>
            <person name="Day N.P."/>
            <person name="Dumler S.J."/>
            <person name="Dyachenko V."/>
            <person name="Godinez A."/>
            <person name="Kurtti T.J."/>
            <person name="Lichay M."/>
            <person name="Mullins K.E."/>
            <person name="Ott S."/>
            <person name="Pappas-Brown V."/>
            <person name="Paris D.H."/>
            <person name="Patel P."/>
            <person name="Richards A.L."/>
            <person name="Sadzewicz L."/>
            <person name="Sears K."/>
            <person name="Seidman D."/>
            <person name="Sengamalay N."/>
            <person name="Stenos J."/>
            <person name="Tallon L.J."/>
            <person name="Vincent G."/>
            <person name="Fraser C.M."/>
            <person name="Munderloh U."/>
            <person name="Dunning-Hotopp J.C."/>
        </authorList>
    </citation>
    <scope>NUCLEOTIDE SEQUENCE [LARGE SCALE GENOMIC DNA]</scope>
    <source>
        <strain evidence="1 2">CRT53-1</strain>
    </source>
</reference>
<dbReference type="EMBL" id="LAOD01000024">
    <property type="protein sequence ID" value="KJV83982.1"/>
    <property type="molecule type" value="Genomic_DNA"/>
</dbReference>
<name>A0A0F3PVD6_ANAPH</name>
<dbReference type="PATRIC" id="fig|1359157.3.peg.1050"/>
<dbReference type="Proteomes" id="UP000033722">
    <property type="component" value="Unassembled WGS sequence"/>
</dbReference>
<sequence length="40" mass="4996">MSDGNTNSKNYQEIVLQDKRTYNYWFIYLHLFDNFLLENF</sequence>
<evidence type="ECO:0000313" key="1">
    <source>
        <dbReference type="EMBL" id="KJV83982.1"/>
    </source>
</evidence>
<comment type="caution">
    <text evidence="1">The sequence shown here is derived from an EMBL/GenBank/DDBJ whole genome shotgun (WGS) entry which is preliminary data.</text>
</comment>
<accession>A0A0F3PVD6</accession>
<proteinExistence type="predicted"/>
<evidence type="ECO:0000313" key="2">
    <source>
        <dbReference type="Proteomes" id="UP000033722"/>
    </source>
</evidence>
<gene>
    <name evidence="1" type="ORF">APHCRT_1211</name>
</gene>
<dbReference type="AlphaFoldDB" id="A0A0F3PVD6"/>